<dbReference type="GeneID" id="27330892"/>
<evidence type="ECO:0000256" key="1">
    <source>
        <dbReference type="ARBA" id="ARBA00022630"/>
    </source>
</evidence>
<evidence type="ECO:0000313" key="7">
    <source>
        <dbReference type="Proteomes" id="UP000053328"/>
    </source>
</evidence>
<dbReference type="RefSeq" id="XP_016236837.1">
    <property type="nucleotide sequence ID" value="XM_016378160.1"/>
</dbReference>
<dbReference type="Gene3D" id="3.50.50.60">
    <property type="entry name" value="FAD/NAD(P)-binding domain"/>
    <property type="match status" value="2"/>
</dbReference>
<name>A0A0D1YNG4_9EURO</name>
<feature type="domain" description="FAD-binding" evidence="5">
    <location>
        <begin position="10"/>
        <end position="225"/>
    </location>
</feature>
<reference evidence="6 7" key="1">
    <citation type="submission" date="2015-01" db="EMBL/GenBank/DDBJ databases">
        <title>The Genome Sequence of Exophiala spinifera CBS89968.</title>
        <authorList>
            <consortium name="The Broad Institute Genomics Platform"/>
            <person name="Cuomo C."/>
            <person name="de Hoog S."/>
            <person name="Gorbushina A."/>
            <person name="Stielow B."/>
            <person name="Teixiera M."/>
            <person name="Abouelleil A."/>
            <person name="Chapman S.B."/>
            <person name="Priest M."/>
            <person name="Young S.K."/>
            <person name="Wortman J."/>
            <person name="Nusbaum C."/>
            <person name="Birren B."/>
        </authorList>
    </citation>
    <scope>NUCLEOTIDE SEQUENCE [LARGE SCALE GENOMIC DNA]</scope>
    <source>
        <strain evidence="6 7">CBS 89968</strain>
    </source>
</reference>
<dbReference type="Proteomes" id="UP000053328">
    <property type="component" value="Unassembled WGS sequence"/>
</dbReference>
<feature type="compositionally biased region" description="Low complexity" evidence="4">
    <location>
        <begin position="606"/>
        <end position="615"/>
    </location>
</feature>
<evidence type="ECO:0000256" key="3">
    <source>
        <dbReference type="ARBA" id="ARBA00023002"/>
    </source>
</evidence>
<feature type="domain" description="FAD-binding" evidence="5">
    <location>
        <begin position="325"/>
        <end position="385"/>
    </location>
</feature>
<dbReference type="PANTHER" id="PTHR43476">
    <property type="entry name" value="3-(3-HYDROXY-PHENYL)PROPIONATE/3-HYDROXYCINNAMIC ACID HYDROXYLASE"/>
    <property type="match status" value="1"/>
</dbReference>
<keyword evidence="7" id="KW-1185">Reference proteome</keyword>
<dbReference type="GO" id="GO:0071949">
    <property type="term" value="F:FAD binding"/>
    <property type="evidence" value="ECO:0007669"/>
    <property type="project" value="InterPro"/>
</dbReference>
<dbReference type="GO" id="GO:0008688">
    <property type="term" value="F:3-(3-hydroxyphenyl)propionate hydroxylase activity"/>
    <property type="evidence" value="ECO:0007669"/>
    <property type="project" value="TreeGrafter"/>
</dbReference>
<dbReference type="OrthoDB" id="10016252at2759"/>
<dbReference type="EMBL" id="KN847494">
    <property type="protein sequence ID" value="KIW16621.1"/>
    <property type="molecule type" value="Genomic_DNA"/>
</dbReference>
<accession>A0A0D1YNG4</accession>
<keyword evidence="2" id="KW-0274">FAD</keyword>
<evidence type="ECO:0000256" key="2">
    <source>
        <dbReference type="ARBA" id="ARBA00022827"/>
    </source>
</evidence>
<dbReference type="InterPro" id="IPR002938">
    <property type="entry name" value="FAD-bd"/>
</dbReference>
<organism evidence="6 7">
    <name type="scientific">Exophiala spinifera</name>
    <dbReference type="NCBI Taxonomy" id="91928"/>
    <lineage>
        <taxon>Eukaryota</taxon>
        <taxon>Fungi</taxon>
        <taxon>Dikarya</taxon>
        <taxon>Ascomycota</taxon>
        <taxon>Pezizomycotina</taxon>
        <taxon>Eurotiomycetes</taxon>
        <taxon>Chaetothyriomycetidae</taxon>
        <taxon>Chaetothyriales</taxon>
        <taxon>Herpotrichiellaceae</taxon>
        <taxon>Exophiala</taxon>
    </lineage>
</organism>
<gene>
    <name evidence="6" type="ORF">PV08_03809</name>
</gene>
<dbReference type="AlphaFoldDB" id="A0A0D1YNG4"/>
<dbReference type="InterPro" id="IPR050631">
    <property type="entry name" value="PheA/TfdB_FAD_monoxygenase"/>
</dbReference>
<keyword evidence="3" id="KW-0560">Oxidoreductase</keyword>
<dbReference type="PANTHER" id="PTHR43476:SF3">
    <property type="entry name" value="FAD-BINDING MONOOXYGENASE"/>
    <property type="match status" value="1"/>
</dbReference>
<evidence type="ECO:0000259" key="5">
    <source>
        <dbReference type="Pfam" id="PF01494"/>
    </source>
</evidence>
<protein>
    <recommendedName>
        <fullName evidence="5">FAD-binding domain-containing protein</fullName>
    </recommendedName>
</protein>
<dbReference type="STRING" id="91928.A0A0D1YNG4"/>
<feature type="region of interest" description="Disordered" evidence="4">
    <location>
        <begin position="604"/>
        <end position="643"/>
    </location>
</feature>
<dbReference type="PRINTS" id="PR00420">
    <property type="entry name" value="RNGMNOXGNASE"/>
</dbReference>
<dbReference type="SUPFAM" id="SSF51905">
    <property type="entry name" value="FAD/NAD(P)-binding domain"/>
    <property type="match status" value="1"/>
</dbReference>
<dbReference type="Pfam" id="PF01494">
    <property type="entry name" value="FAD_binding_3"/>
    <property type="match status" value="2"/>
</dbReference>
<evidence type="ECO:0000256" key="4">
    <source>
        <dbReference type="SAM" id="MobiDB-lite"/>
    </source>
</evidence>
<sequence length="724" mass="79829">MDMDVEMETTDVIICGCGPTGALLSALLGRKSTKNTVLEREMEVVTDPRGIALDEDGIRLLQEVDLYDKVYSEIGEPISHVWFTSGKDGLKTKPFMHMDMSTTEGGSGHVGGICHRQPVMEKYLRQSAVACAPTSELRLGCTITQIEEDEDHVRVKYTDDSLGGVEKWIKGKFLVGADGKTGFTRKMYLEKRGVVLESLPGYEYQETWVAVNYHMDLPTPETHPDFPLWKLGYTPQGVYDAFFPVHFRFIGNPDRPSVCGTFGLRKERLWRFEYVVDKAKGEDPVEMATYDKMAAVIFPYLTHPGKTYGLESPVQYPVDCIHVLRSRPFSFSARSCNKWSVGRVVLCGDAAHVMPPFGGQGIASGFRDASGIAWRLVLACRPPAQGGLVSKPGSTSTYHERLFSGWCLERKQQLDISIASTVANGELTTARNPIKVFVRDWILWFMQLIPSLRRKLELGPRSEGMVRYKYVDGMAFLPDLFGGRQLPQVYCRAVGIISSSSSSSSSSTTSSRGETDRVGAVGEVEFTDDVIFRPESLSSLRLLVLVDALSDVAKARDELSQLNIEHLSNNEVKMSEVCYLVMSSAGCSDSTGVDVKAGTKSSAAQGVNGNVHSNGNGNGAIVTESTDQNKTKKKEEEEEEDMVLTTMQNKRVYRIATGDEFAACRLCRNRPPPTGYDMLRVRAEVGGRKYVLVRPDRFTFAACRSGAELAGACGRIAGVLFGTP</sequence>
<dbReference type="VEuPathDB" id="FungiDB:PV08_03809"/>
<evidence type="ECO:0000313" key="6">
    <source>
        <dbReference type="EMBL" id="KIW16621.1"/>
    </source>
</evidence>
<dbReference type="InterPro" id="IPR036188">
    <property type="entry name" value="FAD/NAD-bd_sf"/>
</dbReference>
<dbReference type="HOGENOM" id="CLU_026314_0_0_1"/>
<dbReference type="GO" id="GO:0019622">
    <property type="term" value="P:3-(3-hydroxy)phenylpropionate catabolic process"/>
    <property type="evidence" value="ECO:0007669"/>
    <property type="project" value="TreeGrafter"/>
</dbReference>
<keyword evidence="1" id="KW-0285">Flavoprotein</keyword>
<proteinExistence type="predicted"/>